<evidence type="ECO:0000313" key="3">
    <source>
        <dbReference type="Proteomes" id="UP000228758"/>
    </source>
</evidence>
<gene>
    <name evidence="2" type="ORF">CLV46_0080</name>
</gene>
<accession>A0A2M9CF95</accession>
<feature type="transmembrane region" description="Helical" evidence="1">
    <location>
        <begin position="123"/>
        <end position="152"/>
    </location>
</feature>
<dbReference type="OrthoDB" id="4945933at2"/>
<keyword evidence="1" id="KW-0472">Membrane</keyword>
<sequence length="274" mass="26915">MFAAELLKLRTVAATKITIAVGAGGLLLTQVLLVTLLPALANGALGADVAPSELGPTDPGTAAFQSGALDILGGGSGMGSVGAATIAVVLLGLFAATTDYRYGGIVATALAQPRRTRILVGKAAATAVTAAAFALLLAVITVAVLLISVTVLPSTGLVLGWTDILATLGRGAIVVVLLALLGLAVGVLVRSQLAGVLVVVALLLLEPIVQAFAQLFAGALPLWAQLLPLSLGRAAIAGGDGGAVLPWGVALAALAGIVLAALAAGAAVLRRRDL</sequence>
<evidence type="ECO:0000313" key="2">
    <source>
        <dbReference type="EMBL" id="PJJ70558.1"/>
    </source>
</evidence>
<keyword evidence="1" id="KW-0812">Transmembrane</keyword>
<comment type="caution">
    <text evidence="2">The sequence shown here is derived from an EMBL/GenBank/DDBJ whole genome shotgun (WGS) entry which is preliminary data.</text>
</comment>
<name>A0A2M9CF95_9MICO</name>
<organism evidence="2 3">
    <name type="scientific">Diaminobutyricimonas aerilata</name>
    <dbReference type="NCBI Taxonomy" id="1162967"/>
    <lineage>
        <taxon>Bacteria</taxon>
        <taxon>Bacillati</taxon>
        <taxon>Actinomycetota</taxon>
        <taxon>Actinomycetes</taxon>
        <taxon>Micrococcales</taxon>
        <taxon>Microbacteriaceae</taxon>
        <taxon>Diaminobutyricimonas</taxon>
    </lineage>
</organism>
<protein>
    <recommendedName>
        <fullName evidence="4">ABC-2 type transport system permease protein</fullName>
    </recommendedName>
</protein>
<evidence type="ECO:0000256" key="1">
    <source>
        <dbReference type="SAM" id="Phobius"/>
    </source>
</evidence>
<dbReference type="Proteomes" id="UP000228758">
    <property type="component" value="Unassembled WGS sequence"/>
</dbReference>
<feature type="transmembrane region" description="Helical" evidence="1">
    <location>
        <begin position="196"/>
        <end position="224"/>
    </location>
</feature>
<feature type="transmembrane region" description="Helical" evidence="1">
    <location>
        <begin position="81"/>
        <end position="102"/>
    </location>
</feature>
<keyword evidence="3" id="KW-1185">Reference proteome</keyword>
<feature type="transmembrane region" description="Helical" evidence="1">
    <location>
        <begin position="164"/>
        <end position="189"/>
    </location>
</feature>
<evidence type="ECO:0008006" key="4">
    <source>
        <dbReference type="Google" id="ProtNLM"/>
    </source>
</evidence>
<reference evidence="2 3" key="1">
    <citation type="submission" date="2017-11" db="EMBL/GenBank/DDBJ databases">
        <title>Genomic Encyclopedia of Archaeal and Bacterial Type Strains, Phase II (KMG-II): From Individual Species to Whole Genera.</title>
        <authorList>
            <person name="Goeker M."/>
        </authorList>
    </citation>
    <scope>NUCLEOTIDE SEQUENCE [LARGE SCALE GENOMIC DNA]</scope>
    <source>
        <strain evidence="2 3">DSM 27393</strain>
    </source>
</reference>
<proteinExistence type="predicted"/>
<dbReference type="EMBL" id="PGFF01000001">
    <property type="protein sequence ID" value="PJJ70558.1"/>
    <property type="molecule type" value="Genomic_DNA"/>
</dbReference>
<dbReference type="RefSeq" id="WP_100362967.1">
    <property type="nucleotide sequence ID" value="NZ_PGFF01000001.1"/>
</dbReference>
<feature type="transmembrane region" description="Helical" evidence="1">
    <location>
        <begin position="244"/>
        <end position="269"/>
    </location>
</feature>
<dbReference type="AlphaFoldDB" id="A0A2M9CF95"/>
<keyword evidence="1" id="KW-1133">Transmembrane helix</keyword>